<dbReference type="Gene3D" id="3.50.50.60">
    <property type="entry name" value="FAD/NAD(P)-binding domain"/>
    <property type="match status" value="1"/>
</dbReference>
<accession>B8C2B1</accession>
<dbReference type="InterPro" id="IPR045892">
    <property type="entry name" value="CrtISO-like"/>
</dbReference>
<dbReference type="AlphaFoldDB" id="B8C2B1"/>
<dbReference type="InParanoid" id="B8C2B1"/>
<evidence type="ECO:0000256" key="1">
    <source>
        <dbReference type="SAM" id="MobiDB-lite"/>
    </source>
</evidence>
<dbReference type="Pfam" id="PF01593">
    <property type="entry name" value="Amino_oxidase"/>
    <property type="match status" value="1"/>
</dbReference>
<organism evidence="4 5">
    <name type="scientific">Thalassiosira pseudonana</name>
    <name type="common">Marine diatom</name>
    <name type="synonym">Cyclotella nana</name>
    <dbReference type="NCBI Taxonomy" id="35128"/>
    <lineage>
        <taxon>Eukaryota</taxon>
        <taxon>Sar</taxon>
        <taxon>Stramenopiles</taxon>
        <taxon>Ochrophyta</taxon>
        <taxon>Bacillariophyta</taxon>
        <taxon>Coscinodiscophyceae</taxon>
        <taxon>Thalassiosirophycidae</taxon>
        <taxon>Thalassiosirales</taxon>
        <taxon>Thalassiosiraceae</taxon>
        <taxon>Thalassiosira</taxon>
    </lineage>
</organism>
<evidence type="ECO:0000313" key="4">
    <source>
        <dbReference type="EMBL" id="EED92354.1"/>
    </source>
</evidence>
<reference evidence="4 5" key="2">
    <citation type="journal article" date="2008" name="Nature">
        <title>The Phaeodactylum genome reveals the evolutionary history of diatom genomes.</title>
        <authorList>
            <person name="Bowler C."/>
            <person name="Allen A.E."/>
            <person name="Badger J.H."/>
            <person name="Grimwood J."/>
            <person name="Jabbari K."/>
            <person name="Kuo A."/>
            <person name="Maheswari U."/>
            <person name="Martens C."/>
            <person name="Maumus F."/>
            <person name="Otillar R.P."/>
            <person name="Rayko E."/>
            <person name="Salamov A."/>
            <person name="Vandepoele K."/>
            <person name="Beszteri B."/>
            <person name="Gruber A."/>
            <person name="Heijde M."/>
            <person name="Katinka M."/>
            <person name="Mock T."/>
            <person name="Valentin K."/>
            <person name="Verret F."/>
            <person name="Berges J.A."/>
            <person name="Brownlee C."/>
            <person name="Cadoret J.P."/>
            <person name="Chiovitti A."/>
            <person name="Choi C.J."/>
            <person name="Coesel S."/>
            <person name="De Martino A."/>
            <person name="Detter J.C."/>
            <person name="Durkin C."/>
            <person name="Falciatore A."/>
            <person name="Fournet J."/>
            <person name="Haruta M."/>
            <person name="Huysman M.J."/>
            <person name="Jenkins B.D."/>
            <person name="Jiroutova K."/>
            <person name="Jorgensen R.E."/>
            <person name="Joubert Y."/>
            <person name="Kaplan A."/>
            <person name="Kroger N."/>
            <person name="Kroth P.G."/>
            <person name="La Roche J."/>
            <person name="Lindquist E."/>
            <person name="Lommer M."/>
            <person name="Martin-Jezequel V."/>
            <person name="Lopez P.J."/>
            <person name="Lucas S."/>
            <person name="Mangogna M."/>
            <person name="McGinnis K."/>
            <person name="Medlin L.K."/>
            <person name="Montsant A."/>
            <person name="Oudot-Le Secq M.P."/>
            <person name="Napoli C."/>
            <person name="Obornik M."/>
            <person name="Parker M.S."/>
            <person name="Petit J.L."/>
            <person name="Porcel B.M."/>
            <person name="Poulsen N."/>
            <person name="Robison M."/>
            <person name="Rychlewski L."/>
            <person name="Rynearson T.A."/>
            <person name="Schmutz J."/>
            <person name="Shapiro H."/>
            <person name="Siaut M."/>
            <person name="Stanley M."/>
            <person name="Sussman M.R."/>
            <person name="Taylor A.R."/>
            <person name="Vardi A."/>
            <person name="von Dassow P."/>
            <person name="Vyverman W."/>
            <person name="Willis A."/>
            <person name="Wyrwicz L.S."/>
            <person name="Rokhsar D.S."/>
            <person name="Weissenbach J."/>
            <person name="Armbrust E.V."/>
            <person name="Green B.R."/>
            <person name="Van de Peer Y."/>
            <person name="Grigoriev I.V."/>
        </authorList>
    </citation>
    <scope>NUCLEOTIDE SEQUENCE [LARGE SCALE GENOMIC DNA]</scope>
    <source>
        <strain evidence="4 5">CCMP1335</strain>
    </source>
</reference>
<dbReference type="SUPFAM" id="SSF51905">
    <property type="entry name" value="FAD/NAD(P)-binding domain"/>
    <property type="match status" value="1"/>
</dbReference>
<keyword evidence="2" id="KW-0732">Signal</keyword>
<dbReference type="InterPro" id="IPR036188">
    <property type="entry name" value="FAD/NAD-bd_sf"/>
</dbReference>
<feature type="domain" description="Amine oxidase" evidence="3">
    <location>
        <begin position="58"/>
        <end position="372"/>
    </location>
</feature>
<dbReference type="eggNOG" id="KOG4254">
    <property type="taxonomic scope" value="Eukaryota"/>
</dbReference>
<sequence>MKLLFVASTLIGVLSFTPPQVLTDTRHRPPALCNSGDATNDGGDEVHEVDIAVVGAGIGGLCAGAILNTLYDKKVGVYESHYLAGGCAHSFSRSVKIGDDEQPTTFTFDSGPTIVLGCSKEPYNPLQQVLRAVGVDDQIEWLPYDGWGMIEHPMQPKEKRWKFKVGPNHFEDGPLQVFASNLNALEEFNQLREITKPLVTGAATIPAMAMRPGQSALVPLLRYLPSLISIISNGVEASTGPFAPYMNGPIFTVKDPWLRSWLNALAFSLSGLPADRTSAGAMAYVLFDMHREGAALDYPRGGLGEVVKALVNGVEQKSIGSKVHLSRHVESIDTNEEGDRVIGLTVRKNGGKKVIVKAKEGVVCNVPMWSLRKLIKNRNALSVLGGDKATSSSSGLKAKQSWMTSFDTDPSTGRGSVLRPKPAEDTTIEKSLLEKCDSAEMTGSFLHLHLALNATGLDLQSLEPHYTVMDRGLEGDGKVIDGVKDDSSGELNMIAVSNPCVLDNTLAPEGFIIMHAYGAGNEPFEIWKPPTASKGNASPNTAGEGEIIGGERCSPSTYQALKDSRSKVLWRAVESVIPDARERTVLALIGSPRTHERFLRRPCGSYGAAFEDCLKDGSTPISNLVLSGDGVFPGIGIPAVALNGASAANGFVGIFDQWRCMDYLKAKGIIA</sequence>
<dbReference type="HOGENOM" id="CLU_019722_4_0_1"/>
<dbReference type="EMBL" id="CM000642">
    <property type="protein sequence ID" value="EED92354.1"/>
    <property type="molecule type" value="Genomic_DNA"/>
</dbReference>
<feature type="signal peptide" evidence="2">
    <location>
        <begin position="1"/>
        <end position="15"/>
    </location>
</feature>
<dbReference type="GO" id="GO:0016491">
    <property type="term" value="F:oxidoreductase activity"/>
    <property type="evidence" value="ECO:0007669"/>
    <property type="project" value="InterPro"/>
</dbReference>
<feature type="chain" id="PRO_5012994361" description="Amine oxidase domain-containing protein" evidence="2">
    <location>
        <begin position="16"/>
        <end position="671"/>
    </location>
</feature>
<evidence type="ECO:0000259" key="3">
    <source>
        <dbReference type="Pfam" id="PF01593"/>
    </source>
</evidence>
<feature type="compositionally biased region" description="Polar residues" evidence="1">
    <location>
        <begin position="400"/>
        <end position="414"/>
    </location>
</feature>
<dbReference type="PANTHER" id="PTHR46313:SF3">
    <property type="entry name" value="PROLYCOPENE ISOMERASE, CHLOROPLASTIC"/>
    <property type="match status" value="1"/>
</dbReference>
<evidence type="ECO:0000313" key="5">
    <source>
        <dbReference type="Proteomes" id="UP000001449"/>
    </source>
</evidence>
<dbReference type="RefSeq" id="XP_002290602.1">
    <property type="nucleotide sequence ID" value="XM_002290566.1"/>
</dbReference>
<dbReference type="PaxDb" id="35128-Thaps5221"/>
<dbReference type="KEGG" id="tps:THAPSDRAFT_5221"/>
<dbReference type="InterPro" id="IPR002937">
    <property type="entry name" value="Amino_oxidase"/>
</dbReference>
<evidence type="ECO:0000256" key="2">
    <source>
        <dbReference type="SAM" id="SignalP"/>
    </source>
</evidence>
<name>B8C2B1_THAPS</name>
<gene>
    <name evidence="4" type="ORF">THAPSDRAFT_5221</name>
</gene>
<protein>
    <recommendedName>
        <fullName evidence="3">Amine oxidase domain-containing protein</fullName>
    </recommendedName>
</protein>
<keyword evidence="5" id="KW-1185">Reference proteome</keyword>
<dbReference type="GO" id="GO:0016116">
    <property type="term" value="P:carotenoid metabolic process"/>
    <property type="evidence" value="ECO:0007669"/>
    <property type="project" value="InterPro"/>
</dbReference>
<feature type="region of interest" description="Disordered" evidence="1">
    <location>
        <begin position="400"/>
        <end position="425"/>
    </location>
</feature>
<dbReference type="Proteomes" id="UP000001449">
    <property type="component" value="Chromosome 5"/>
</dbReference>
<reference evidence="4 5" key="1">
    <citation type="journal article" date="2004" name="Science">
        <title>The genome of the diatom Thalassiosira pseudonana: ecology, evolution, and metabolism.</title>
        <authorList>
            <person name="Armbrust E.V."/>
            <person name="Berges J.A."/>
            <person name="Bowler C."/>
            <person name="Green B.R."/>
            <person name="Martinez D."/>
            <person name="Putnam N.H."/>
            <person name="Zhou S."/>
            <person name="Allen A.E."/>
            <person name="Apt K.E."/>
            <person name="Bechner M."/>
            <person name="Brzezinski M.A."/>
            <person name="Chaal B.K."/>
            <person name="Chiovitti A."/>
            <person name="Davis A.K."/>
            <person name="Demarest M.S."/>
            <person name="Detter J.C."/>
            <person name="Glavina T."/>
            <person name="Goodstein D."/>
            <person name="Hadi M.Z."/>
            <person name="Hellsten U."/>
            <person name="Hildebrand M."/>
            <person name="Jenkins B.D."/>
            <person name="Jurka J."/>
            <person name="Kapitonov V.V."/>
            <person name="Kroger N."/>
            <person name="Lau W.W."/>
            <person name="Lane T.W."/>
            <person name="Larimer F.W."/>
            <person name="Lippmeier J.C."/>
            <person name="Lucas S."/>
            <person name="Medina M."/>
            <person name="Montsant A."/>
            <person name="Obornik M."/>
            <person name="Parker M.S."/>
            <person name="Palenik B."/>
            <person name="Pazour G.J."/>
            <person name="Richardson P.M."/>
            <person name="Rynearson T.A."/>
            <person name="Saito M.A."/>
            <person name="Schwartz D.C."/>
            <person name="Thamatrakoln K."/>
            <person name="Valentin K."/>
            <person name="Vardi A."/>
            <person name="Wilkerson F.P."/>
            <person name="Rokhsar D.S."/>
        </authorList>
    </citation>
    <scope>NUCLEOTIDE SEQUENCE [LARGE SCALE GENOMIC DNA]</scope>
    <source>
        <strain evidence="4 5">CCMP1335</strain>
    </source>
</reference>
<dbReference type="GeneID" id="7446407"/>
<dbReference type="PANTHER" id="PTHR46313">
    <property type="match status" value="1"/>
</dbReference>
<dbReference type="STRING" id="35128.B8C2B1"/>
<dbReference type="OMA" id="HIVLESW"/>
<proteinExistence type="predicted"/>